<dbReference type="Pfam" id="PF00028">
    <property type="entry name" value="Cadherin"/>
    <property type="match status" value="3"/>
</dbReference>
<dbReference type="GO" id="GO:0030057">
    <property type="term" value="C:desmosome"/>
    <property type="evidence" value="ECO:0007669"/>
    <property type="project" value="UniProtKB-SubCell"/>
</dbReference>
<dbReference type="GO" id="GO:0005886">
    <property type="term" value="C:plasma membrane"/>
    <property type="evidence" value="ECO:0007669"/>
    <property type="project" value="UniProtKB-SubCell"/>
</dbReference>
<keyword evidence="10" id="KW-1133">Transmembrane helix</keyword>
<dbReference type="InterPro" id="IPR020894">
    <property type="entry name" value="Cadherin_CS"/>
</dbReference>
<name>A0A3B3S0N6_9TELE</name>
<evidence type="ECO:0000256" key="2">
    <source>
        <dbReference type="ARBA" id="ARBA00004568"/>
    </source>
</evidence>
<evidence type="ECO:0000256" key="1">
    <source>
        <dbReference type="ARBA" id="ARBA00004236"/>
    </source>
</evidence>
<dbReference type="FunFam" id="2.60.40.60:FF:000011">
    <property type="entry name" value="Cadherin 1"/>
    <property type="match status" value="1"/>
</dbReference>
<dbReference type="InterPro" id="IPR050971">
    <property type="entry name" value="Cadherin-domain_protein"/>
</dbReference>
<keyword evidence="9" id="KW-0965">Cell junction</keyword>
<dbReference type="PRINTS" id="PR01818">
    <property type="entry name" value="DESMOCADHERN"/>
</dbReference>
<reference evidence="15" key="1">
    <citation type="submission" date="2025-08" db="UniProtKB">
        <authorList>
            <consortium name="Ensembl"/>
        </authorList>
    </citation>
    <scope>IDENTIFICATION</scope>
</reference>
<dbReference type="FunFam" id="2.60.40.60:FF:000083">
    <property type="entry name" value="Desmoglein 1"/>
    <property type="match status" value="1"/>
</dbReference>
<feature type="domain" description="Cadherin" evidence="14">
    <location>
        <begin position="255"/>
        <end position="368"/>
    </location>
</feature>
<evidence type="ECO:0000259" key="14">
    <source>
        <dbReference type="PROSITE" id="PS50268"/>
    </source>
</evidence>
<dbReference type="CDD" id="cd11304">
    <property type="entry name" value="Cadherin_repeat"/>
    <property type="match status" value="2"/>
</dbReference>
<dbReference type="GeneTree" id="ENSGT01030000234624"/>
<dbReference type="PANTHER" id="PTHR24025:SF1">
    <property type="entry name" value="DESMOGLEIN-2"/>
    <property type="match status" value="1"/>
</dbReference>
<dbReference type="SUPFAM" id="SSF49313">
    <property type="entry name" value="Cadherin-like"/>
    <property type="match status" value="5"/>
</dbReference>
<keyword evidence="8" id="KW-0130">Cell adhesion</keyword>
<evidence type="ECO:0000256" key="10">
    <source>
        <dbReference type="ARBA" id="ARBA00022989"/>
    </source>
</evidence>
<keyword evidence="3" id="KW-1003">Cell membrane</keyword>
<keyword evidence="4" id="KW-0812">Transmembrane</keyword>
<evidence type="ECO:0000256" key="5">
    <source>
        <dbReference type="ARBA" id="ARBA00022723"/>
    </source>
</evidence>
<keyword evidence="7 13" id="KW-0106">Calcium</keyword>
<dbReference type="InterPro" id="IPR009122">
    <property type="entry name" value="Desmosomal_cadherin"/>
</dbReference>
<evidence type="ECO:0000256" key="13">
    <source>
        <dbReference type="PROSITE-ProRule" id="PRU00043"/>
    </source>
</evidence>
<dbReference type="Gene3D" id="2.60.40.60">
    <property type="entry name" value="Cadherins"/>
    <property type="match status" value="5"/>
</dbReference>
<dbReference type="STRING" id="1676925.ENSPKIP00000024083"/>
<dbReference type="GO" id="GO:0005509">
    <property type="term" value="F:calcium ion binding"/>
    <property type="evidence" value="ECO:0007669"/>
    <property type="project" value="UniProtKB-UniRule"/>
</dbReference>
<keyword evidence="6" id="KW-0677">Repeat</keyword>
<dbReference type="FunFam" id="2.60.40.60:FF:000031">
    <property type="entry name" value="Cadherin 3"/>
    <property type="match status" value="1"/>
</dbReference>
<keyword evidence="12" id="KW-0325">Glycoprotein</keyword>
<evidence type="ECO:0000256" key="4">
    <source>
        <dbReference type="ARBA" id="ARBA00022692"/>
    </source>
</evidence>
<dbReference type="FunFam" id="2.60.40.60:FF:000074">
    <property type="entry name" value="Desmoglein 4"/>
    <property type="match status" value="1"/>
</dbReference>
<evidence type="ECO:0000256" key="3">
    <source>
        <dbReference type="ARBA" id="ARBA00022475"/>
    </source>
</evidence>
<dbReference type="InterPro" id="IPR027397">
    <property type="entry name" value="Catenin-bd_sf"/>
</dbReference>
<dbReference type="PROSITE" id="PS00232">
    <property type="entry name" value="CADHERIN_1"/>
    <property type="match status" value="2"/>
</dbReference>
<reference evidence="15" key="2">
    <citation type="submission" date="2025-09" db="UniProtKB">
        <authorList>
            <consortium name="Ensembl"/>
        </authorList>
    </citation>
    <scope>IDENTIFICATION</scope>
</reference>
<dbReference type="AlphaFoldDB" id="A0A3B3S0N6"/>
<evidence type="ECO:0000313" key="16">
    <source>
        <dbReference type="Proteomes" id="UP000261540"/>
    </source>
</evidence>
<evidence type="ECO:0000256" key="11">
    <source>
        <dbReference type="ARBA" id="ARBA00023136"/>
    </source>
</evidence>
<dbReference type="PRINTS" id="PR00205">
    <property type="entry name" value="CADHERIN"/>
</dbReference>
<dbReference type="PROSITE" id="PS50268">
    <property type="entry name" value="CADHERIN_2"/>
    <property type="match status" value="4"/>
</dbReference>
<sequence>CQSYINYCLRISTAVQVFTAEAEAQSCVKLVRKKREWILPPIKLMENKDYTKRDFIAKIRSDKSGSAKLSYYLKGAGADQEPYNLFIVDENTGFVKVTGILDREKIPAYNLTGVAKFLNGSIAEKSIGLNIKVDDENDNPPIFKKLSGSVNESSHTGTFVMQITATDADEAGSPNSQISYKIVKQDPPDIGYMFYIDEKTGKLYVKESTLDQETHNFYTLVIKGADMNGAANGNSGTGTVEVTILDINDNVPTLEKDMYEGSIDENAANVEVLRMKALDKDLVNTDNWLADFKIISGNDDDIFSIVTDPKTNEGILMLNKVFLLDYEKVKDLELGVAVGNVAPLHVDPGKKSYPIKIKVNNLPDGPAFNPPVKPVPVSEDIKNATKKPVIAKYPAIDGDTGEVAENVRYAKAFDPDNWISIDEKTAEIKLNKQPDRESKFLTNGTYYAKVICMTKDFPSKTATGTIAIQVVDANDNCPQLTSTHQSTCSDASHISVSATDMDDYPNAGPFEFTIVPEGTSGEWEVEPYNDTSAVLKPRVNLWPGSMQVTLEIKDKQGLACPDKQVLHLEVCTCTKMGSCDVFEAKKSSAKFSAPGIGIMFLGALALLLVPLLLLFCTCGSAADGIVGDFTDIPFDTKEYMIPYHTEGVGEDKLVSTEKYSAKSAVLRESVRNGMYTQGWCDSISKGPVETDYGIQRFTMDQEYGTASILQSEVLEHEKDVFDEIALPEMFLEEYYSQVLPNETFLGYSYEGGDSPEGSVGCCSITEVDNDLSFLDDLDPKFMTLAEICICPQTEIAESVSEVKSIVKQSVMSAETKINRESMVNTAVEEHMAARSAPSSPVEKTVNTSYVATLPRQPYIIQQPVYYTTTPMYVVEPQVHNTILVSEQPSVPNMQTMYVVNGAPRSDCVILKDDRLLVGPPAQDVAFPEHLGTLRRKENIVLVERKGPSGPVVQEVPAGSNQGPPNMQTMFVMAAPPGPKSMAMRGQKVVIGPSDH</sequence>
<dbReference type="Ensembl" id="ENSPKIT00000004784.1">
    <property type="protein sequence ID" value="ENSPKIP00000024083.1"/>
    <property type="gene ID" value="ENSPKIG00000007457.1"/>
</dbReference>
<proteinExistence type="predicted"/>
<dbReference type="Proteomes" id="UP000261540">
    <property type="component" value="Unplaced"/>
</dbReference>
<feature type="domain" description="Cadherin" evidence="14">
    <location>
        <begin position="369"/>
        <end position="480"/>
    </location>
</feature>
<dbReference type="GO" id="GO:0007156">
    <property type="term" value="P:homophilic cell adhesion via plasma membrane adhesion molecules"/>
    <property type="evidence" value="ECO:0007669"/>
    <property type="project" value="InterPro"/>
</dbReference>
<dbReference type="PANTHER" id="PTHR24025">
    <property type="entry name" value="DESMOGLEIN FAMILY MEMBER"/>
    <property type="match status" value="1"/>
</dbReference>
<protein>
    <recommendedName>
        <fullName evidence="14">Cadherin domain-containing protein</fullName>
    </recommendedName>
</protein>
<dbReference type="GO" id="GO:0055113">
    <property type="term" value="P:epiboly involved in gastrulation with mouth forming second"/>
    <property type="evidence" value="ECO:0007669"/>
    <property type="project" value="UniProtKB-ARBA"/>
</dbReference>
<evidence type="ECO:0000313" key="15">
    <source>
        <dbReference type="Ensembl" id="ENSPKIP00000024083.1"/>
    </source>
</evidence>
<organism evidence="15 16">
    <name type="scientific">Paramormyrops kingsleyae</name>
    <dbReference type="NCBI Taxonomy" id="1676925"/>
    <lineage>
        <taxon>Eukaryota</taxon>
        <taxon>Metazoa</taxon>
        <taxon>Chordata</taxon>
        <taxon>Craniata</taxon>
        <taxon>Vertebrata</taxon>
        <taxon>Euteleostomi</taxon>
        <taxon>Actinopterygii</taxon>
        <taxon>Neopterygii</taxon>
        <taxon>Teleostei</taxon>
        <taxon>Osteoglossocephala</taxon>
        <taxon>Osteoglossomorpha</taxon>
        <taxon>Osteoglossiformes</taxon>
        <taxon>Mormyridae</taxon>
        <taxon>Paramormyrops</taxon>
    </lineage>
</organism>
<comment type="subcellular location">
    <subcellularLocation>
        <location evidence="2">Cell junction</location>
        <location evidence="2">Desmosome</location>
    </subcellularLocation>
    <subcellularLocation>
        <location evidence="1">Cell membrane</location>
    </subcellularLocation>
</comment>
<keyword evidence="5" id="KW-0479">Metal-binding</keyword>
<evidence type="ECO:0000256" key="9">
    <source>
        <dbReference type="ARBA" id="ARBA00022949"/>
    </source>
</evidence>
<dbReference type="InterPro" id="IPR002126">
    <property type="entry name" value="Cadherin-like_dom"/>
</dbReference>
<feature type="domain" description="Cadherin" evidence="14">
    <location>
        <begin position="62"/>
        <end position="143"/>
    </location>
</feature>
<dbReference type="SMART" id="SM00112">
    <property type="entry name" value="CA"/>
    <property type="match status" value="3"/>
</dbReference>
<evidence type="ECO:0000256" key="6">
    <source>
        <dbReference type="ARBA" id="ARBA00022737"/>
    </source>
</evidence>
<dbReference type="Gene3D" id="4.10.900.10">
    <property type="entry name" value="TCF3-CBD (Catenin binding domain)"/>
    <property type="match status" value="1"/>
</dbReference>
<keyword evidence="16" id="KW-1185">Reference proteome</keyword>
<dbReference type="FunFam" id="2.60.40.60:FF:000068">
    <property type="entry name" value="Desmoglein 1"/>
    <property type="match status" value="1"/>
</dbReference>
<feature type="domain" description="Cadherin" evidence="14">
    <location>
        <begin position="149"/>
        <end position="254"/>
    </location>
</feature>
<evidence type="ECO:0000256" key="12">
    <source>
        <dbReference type="ARBA" id="ARBA00023180"/>
    </source>
</evidence>
<evidence type="ECO:0000256" key="8">
    <source>
        <dbReference type="ARBA" id="ARBA00022889"/>
    </source>
</evidence>
<dbReference type="InterPro" id="IPR015919">
    <property type="entry name" value="Cadherin-like_sf"/>
</dbReference>
<evidence type="ECO:0000256" key="7">
    <source>
        <dbReference type="ARBA" id="ARBA00022837"/>
    </source>
</evidence>
<keyword evidence="11" id="KW-0472">Membrane</keyword>
<accession>A0A3B3S0N6</accession>